<name>A0A918Y8U1_9ACTN</name>
<organism evidence="2 3">
    <name type="scientific">Streptomyces naganishii JCM 4654</name>
    <dbReference type="NCBI Taxonomy" id="1306179"/>
    <lineage>
        <taxon>Bacteria</taxon>
        <taxon>Bacillati</taxon>
        <taxon>Actinomycetota</taxon>
        <taxon>Actinomycetes</taxon>
        <taxon>Kitasatosporales</taxon>
        <taxon>Streptomycetaceae</taxon>
        <taxon>Streptomyces</taxon>
    </lineage>
</organism>
<evidence type="ECO:0000256" key="1">
    <source>
        <dbReference type="SAM" id="MobiDB-lite"/>
    </source>
</evidence>
<sequence length="155" mass="15940">MDKRPNQPRVAAVPDSVAPVQCARTPSVCQVTPRSPSRPGVSGPGLRPVRPPGEISHPGNLGPYRTQRSGRPRGMAGTRRPSMTVGEPDGRLGGPVAGARPAPGNVTVVTYADQDDAPARGSGRNTSCASRDPARPAHVGGVRAGAYALLRTGLV</sequence>
<evidence type="ECO:0000313" key="3">
    <source>
        <dbReference type="Proteomes" id="UP000608955"/>
    </source>
</evidence>
<reference evidence="2" key="2">
    <citation type="submission" date="2020-09" db="EMBL/GenBank/DDBJ databases">
        <authorList>
            <person name="Sun Q."/>
            <person name="Ohkuma M."/>
        </authorList>
    </citation>
    <scope>NUCLEOTIDE SEQUENCE</scope>
    <source>
        <strain evidence="2">JCM 4654</strain>
    </source>
</reference>
<feature type="compositionally biased region" description="Low complexity" evidence="1">
    <location>
        <begin position="33"/>
        <end position="48"/>
    </location>
</feature>
<feature type="region of interest" description="Disordered" evidence="1">
    <location>
        <begin position="24"/>
        <end position="137"/>
    </location>
</feature>
<comment type="caution">
    <text evidence="2">The sequence shown here is derived from an EMBL/GenBank/DDBJ whole genome shotgun (WGS) entry which is preliminary data.</text>
</comment>
<keyword evidence="3" id="KW-1185">Reference proteome</keyword>
<evidence type="ECO:0000313" key="2">
    <source>
        <dbReference type="EMBL" id="GHD95064.1"/>
    </source>
</evidence>
<gene>
    <name evidence="2" type="ORF">GCM10010508_58240</name>
</gene>
<reference evidence="2" key="1">
    <citation type="journal article" date="2014" name="Int. J. Syst. Evol. Microbiol.">
        <title>Complete genome sequence of Corynebacterium casei LMG S-19264T (=DSM 44701T), isolated from a smear-ripened cheese.</title>
        <authorList>
            <consortium name="US DOE Joint Genome Institute (JGI-PGF)"/>
            <person name="Walter F."/>
            <person name="Albersmeier A."/>
            <person name="Kalinowski J."/>
            <person name="Ruckert C."/>
        </authorList>
    </citation>
    <scope>NUCLEOTIDE SEQUENCE</scope>
    <source>
        <strain evidence="2">JCM 4654</strain>
    </source>
</reference>
<dbReference type="Proteomes" id="UP000608955">
    <property type="component" value="Unassembled WGS sequence"/>
</dbReference>
<dbReference type="EMBL" id="BMVF01000020">
    <property type="protein sequence ID" value="GHD95064.1"/>
    <property type="molecule type" value="Genomic_DNA"/>
</dbReference>
<protein>
    <submittedName>
        <fullName evidence="2">Uncharacterized protein</fullName>
    </submittedName>
</protein>
<accession>A0A918Y8U1</accession>
<dbReference type="AlphaFoldDB" id="A0A918Y8U1"/>
<proteinExistence type="predicted"/>